<evidence type="ECO:0000313" key="3">
    <source>
        <dbReference type="Proteomes" id="UP001300383"/>
    </source>
</evidence>
<comment type="caution">
    <text evidence="2">The sequence shown here is derived from an EMBL/GenBank/DDBJ whole genome shotgun (WGS) entry which is preliminary data.</text>
</comment>
<gene>
    <name evidence="2" type="ORF">QJ036_04900</name>
</gene>
<protein>
    <submittedName>
        <fullName evidence="2">DUF4368 domain-containing protein</fullName>
    </submittedName>
</protein>
<dbReference type="Proteomes" id="UP001300383">
    <property type="component" value="Unassembled WGS sequence"/>
</dbReference>
<sequence length="93" mass="10684">MTKEWLETQETMSADVDAFVALTQKYADVPELTPTMVNEYIKKIEVFAPDKSSGRWVQKVKIYFNFVDDVDIPVISEPIITKQPMNAENRKTA</sequence>
<dbReference type="EMBL" id="JASGBQ010000005">
    <property type="protein sequence ID" value="MDI9241818.1"/>
    <property type="molecule type" value="Genomic_DNA"/>
</dbReference>
<keyword evidence="3" id="KW-1185">Reference proteome</keyword>
<dbReference type="AlphaFoldDB" id="A0AAP4BBF1"/>
<proteinExistence type="predicted"/>
<name>A0AAP4BBF1_9FIRM</name>
<evidence type="ECO:0000313" key="2">
    <source>
        <dbReference type="EMBL" id="MDI9241818.1"/>
    </source>
</evidence>
<feature type="domain" description="DUF4368" evidence="1">
    <location>
        <begin position="6"/>
        <end position="68"/>
    </location>
</feature>
<dbReference type="InterPro" id="IPR025378">
    <property type="entry name" value="DUF4368"/>
</dbReference>
<dbReference type="Pfam" id="PF14287">
    <property type="entry name" value="DUF4368"/>
    <property type="match status" value="1"/>
</dbReference>
<accession>A0AAP4BBF1</accession>
<organism evidence="2 3">
    <name type="scientific">Fusibacillus kribbianus</name>
    <dbReference type="NCBI Taxonomy" id="3044208"/>
    <lineage>
        <taxon>Bacteria</taxon>
        <taxon>Bacillati</taxon>
        <taxon>Bacillota</taxon>
        <taxon>Clostridia</taxon>
        <taxon>Lachnospirales</taxon>
        <taxon>Lachnospiraceae</taxon>
        <taxon>Fusibacillus</taxon>
    </lineage>
</organism>
<reference evidence="2 3" key="1">
    <citation type="submission" date="2023-05" db="EMBL/GenBank/DDBJ databases">
        <title>[ruminococcus] sp. nov., isolated from a pig farm feces dump.</title>
        <authorList>
            <person name="Chang Y.-H."/>
        </authorList>
    </citation>
    <scope>NUCLEOTIDE SEQUENCE [LARGE SCALE GENOMIC DNA]</scope>
    <source>
        <strain evidence="2 3">YH-rum2234</strain>
    </source>
</reference>
<evidence type="ECO:0000259" key="1">
    <source>
        <dbReference type="Pfam" id="PF14287"/>
    </source>
</evidence>